<reference evidence="1" key="1">
    <citation type="submission" date="2022-07" db="EMBL/GenBank/DDBJ databases">
        <title>Phylogenomic reconstructions and comparative analyses of Kickxellomycotina fungi.</title>
        <authorList>
            <person name="Reynolds N.K."/>
            <person name="Stajich J.E."/>
            <person name="Barry K."/>
            <person name="Grigoriev I.V."/>
            <person name="Crous P."/>
            <person name="Smith M.E."/>
        </authorList>
    </citation>
    <scope>NUCLEOTIDE SEQUENCE</scope>
    <source>
        <strain evidence="1">BCRC 34780</strain>
    </source>
</reference>
<organism evidence="1 2">
    <name type="scientific">Coemansia helicoidea</name>
    <dbReference type="NCBI Taxonomy" id="1286919"/>
    <lineage>
        <taxon>Eukaryota</taxon>
        <taxon>Fungi</taxon>
        <taxon>Fungi incertae sedis</taxon>
        <taxon>Zoopagomycota</taxon>
        <taxon>Kickxellomycotina</taxon>
        <taxon>Kickxellomycetes</taxon>
        <taxon>Kickxellales</taxon>
        <taxon>Kickxellaceae</taxon>
        <taxon>Coemansia</taxon>
    </lineage>
</organism>
<proteinExistence type="predicted"/>
<keyword evidence="2" id="KW-1185">Reference proteome</keyword>
<dbReference type="Proteomes" id="UP001140087">
    <property type="component" value="Unassembled WGS sequence"/>
</dbReference>
<accession>A0ACC1LG62</accession>
<sequence>MYATGVRLAGRLGRRAQWQRGVSTAAGEAGSGAPRKTCVRRYSVSGKRAPAMGGAAAAATRQQEQQQHTGDRQQQAMAPVIGENSNRNRVPKFTMAQSEFLAADLFARHRQLVQVPEAERVAAMDAGSARRASFKTLSEILMCKGMEVEEANVPHAKLRQVYAAPASVYMQVAPDAMIPEAMRLGPLAEPLLGKDPFSDGLSTLNLARGEETAEFVEEFFDALLDNARSARKWSVRKERRAARALQQSRWLASETIDCVDGINGYQMTSVRRKRKTKMNKHKHRKLRKKTRALRKRLGK</sequence>
<dbReference type="EMBL" id="JANBUN010000015">
    <property type="protein sequence ID" value="KAJ2808112.1"/>
    <property type="molecule type" value="Genomic_DNA"/>
</dbReference>
<comment type="caution">
    <text evidence="1">The sequence shown here is derived from an EMBL/GenBank/DDBJ whole genome shotgun (WGS) entry which is preliminary data.</text>
</comment>
<gene>
    <name evidence="1" type="ORF">H4R21_000208</name>
</gene>
<evidence type="ECO:0000313" key="1">
    <source>
        <dbReference type="EMBL" id="KAJ2808112.1"/>
    </source>
</evidence>
<protein>
    <submittedName>
        <fullName evidence="1">Uncharacterized protein</fullName>
    </submittedName>
</protein>
<name>A0ACC1LG62_9FUNG</name>
<evidence type="ECO:0000313" key="2">
    <source>
        <dbReference type="Proteomes" id="UP001140087"/>
    </source>
</evidence>